<dbReference type="InterPro" id="IPR013747">
    <property type="entry name" value="ACP_syn_III_C"/>
</dbReference>
<dbReference type="CDD" id="cd00827">
    <property type="entry name" value="init_cond_enzymes"/>
    <property type="match status" value="1"/>
</dbReference>
<gene>
    <name evidence="7" type="ORF">GCM10012287_32650</name>
</gene>
<organism evidence="7 8">
    <name type="scientific">Streptomyces daqingensis</name>
    <dbReference type="NCBI Taxonomy" id="1472640"/>
    <lineage>
        <taxon>Bacteria</taxon>
        <taxon>Bacillati</taxon>
        <taxon>Actinomycetota</taxon>
        <taxon>Actinomycetes</taxon>
        <taxon>Kitasatosporales</taxon>
        <taxon>Streptomycetaceae</taxon>
        <taxon>Streptomyces</taxon>
    </lineage>
</organism>
<keyword evidence="8" id="KW-1185">Reference proteome</keyword>
<dbReference type="SUPFAM" id="SSF53901">
    <property type="entry name" value="Thiolase-like"/>
    <property type="match status" value="1"/>
</dbReference>
<feature type="domain" description="Beta-ketoacyl-[acyl-carrier-protein] synthase III C-terminal" evidence="5">
    <location>
        <begin position="244"/>
        <end position="334"/>
    </location>
</feature>
<evidence type="ECO:0008006" key="9">
    <source>
        <dbReference type="Google" id="ProtNLM"/>
    </source>
</evidence>
<evidence type="ECO:0000313" key="8">
    <source>
        <dbReference type="Proteomes" id="UP000631535"/>
    </source>
</evidence>
<keyword evidence="1" id="KW-0963">Cytoplasm</keyword>
<evidence type="ECO:0000313" key="7">
    <source>
        <dbReference type="EMBL" id="GGO51194.1"/>
    </source>
</evidence>
<dbReference type="InterPro" id="IPR013751">
    <property type="entry name" value="ACP_syn_III_N"/>
</dbReference>
<protein>
    <recommendedName>
        <fullName evidence="9">3-oxoacyl-[acyl-carrier-protein] synthase-3</fullName>
    </recommendedName>
</protein>
<evidence type="ECO:0000256" key="2">
    <source>
        <dbReference type="ARBA" id="ARBA00022679"/>
    </source>
</evidence>
<keyword evidence="3" id="KW-0012">Acyltransferase</keyword>
<dbReference type="InterPro" id="IPR016039">
    <property type="entry name" value="Thiolase-like"/>
</dbReference>
<dbReference type="Pfam" id="PF08541">
    <property type="entry name" value="ACP_syn_III_C"/>
    <property type="match status" value="1"/>
</dbReference>
<keyword evidence="2" id="KW-0808">Transferase</keyword>
<dbReference type="PANTHER" id="PTHR34069">
    <property type="entry name" value="3-OXOACYL-[ACYL-CARRIER-PROTEIN] SYNTHASE 3"/>
    <property type="match status" value="1"/>
</dbReference>
<proteinExistence type="predicted"/>
<sequence length="362" mass="38173">MRWEGVYVAGTGARLPEPVPARQAVEAGLYDPEQAAADDLVSVRVASEDTAPPDMAVEAATTALKRSGLDAEDVELLVHTCIWFQGVQMWPAASYVAGHALGRQVPAFGMRQECNACLGALELAARHVQSGPANAAAMVTSADRFGEPQIQRWSSEPGFVYGDGATALLLSRRGGFARLLATVTGADNSLEAVLRGTGFRPRPTEEPLDLPGRVEHFVRTSSGGFRTATERVTAVVRDVVASVLHEAGTGMDGIARIVVPASGRSRMDWQVRQMLGVPLEKSTWDFARRTGHLGAGDQFAGFNDLVETGQVRAGDKVLLVGGGSGFTCTCAVVEMTEDPQWATEAGAPEDRGAANGDGEVAA</sequence>
<evidence type="ECO:0000259" key="5">
    <source>
        <dbReference type="Pfam" id="PF08541"/>
    </source>
</evidence>
<dbReference type="Proteomes" id="UP000631535">
    <property type="component" value="Unassembled WGS sequence"/>
</dbReference>
<feature type="domain" description="Beta-ketoacyl-[acyl-carrier-protein] synthase III N-terminal" evidence="6">
    <location>
        <begin position="109"/>
        <end position="187"/>
    </location>
</feature>
<reference evidence="8" key="1">
    <citation type="journal article" date="2019" name="Int. J. Syst. Evol. Microbiol.">
        <title>The Global Catalogue of Microorganisms (GCM) 10K type strain sequencing project: providing services to taxonomists for standard genome sequencing and annotation.</title>
        <authorList>
            <consortium name="The Broad Institute Genomics Platform"/>
            <consortium name="The Broad Institute Genome Sequencing Center for Infectious Disease"/>
            <person name="Wu L."/>
            <person name="Ma J."/>
        </authorList>
    </citation>
    <scope>NUCLEOTIDE SEQUENCE [LARGE SCALE GENOMIC DNA]</scope>
    <source>
        <strain evidence="8">CGMCC 4.7178</strain>
    </source>
</reference>
<name>A0ABQ2MGK6_9ACTN</name>
<evidence type="ECO:0000256" key="3">
    <source>
        <dbReference type="ARBA" id="ARBA00023315"/>
    </source>
</evidence>
<evidence type="ECO:0000256" key="4">
    <source>
        <dbReference type="SAM" id="MobiDB-lite"/>
    </source>
</evidence>
<dbReference type="RefSeq" id="WP_189037883.1">
    <property type="nucleotide sequence ID" value="NZ_BMMP01000010.1"/>
</dbReference>
<evidence type="ECO:0000256" key="1">
    <source>
        <dbReference type="ARBA" id="ARBA00022490"/>
    </source>
</evidence>
<feature type="region of interest" description="Disordered" evidence="4">
    <location>
        <begin position="342"/>
        <end position="362"/>
    </location>
</feature>
<dbReference type="Gene3D" id="3.40.47.10">
    <property type="match status" value="2"/>
</dbReference>
<comment type="caution">
    <text evidence="7">The sequence shown here is derived from an EMBL/GenBank/DDBJ whole genome shotgun (WGS) entry which is preliminary data.</text>
</comment>
<evidence type="ECO:0000259" key="6">
    <source>
        <dbReference type="Pfam" id="PF08545"/>
    </source>
</evidence>
<dbReference type="PANTHER" id="PTHR34069:SF2">
    <property type="entry name" value="BETA-KETOACYL-[ACYL-CARRIER-PROTEIN] SYNTHASE III"/>
    <property type="match status" value="1"/>
</dbReference>
<accession>A0ABQ2MGK6</accession>
<dbReference type="Pfam" id="PF08545">
    <property type="entry name" value="ACP_syn_III"/>
    <property type="match status" value="1"/>
</dbReference>
<dbReference type="EMBL" id="BMMP01000010">
    <property type="protein sequence ID" value="GGO51194.1"/>
    <property type="molecule type" value="Genomic_DNA"/>
</dbReference>